<dbReference type="STRING" id="474960.SAMN05216180_0596"/>
<sequence length="206" mass="22806">MTDPYKVLGVSPNASDDEIKTAYREMARKYHPDNYANNPLSDLASEKMKEINEAYDAITAQRKGANQYQGGYNSGTYASSGSQFADIRRMIQNGRIEDAAEVLDGVPNSNRDAEWYFLKGSVLYTRGWLDQAYRHMSQAVNMAPSNPEYRAALNQMMWQRNNGTNQSGSYRTAPTAAGCSGCDMCTSLICADCCCECMGGDLIRCC</sequence>
<dbReference type="Pfam" id="PF00226">
    <property type="entry name" value="DnaJ"/>
    <property type="match status" value="1"/>
</dbReference>
<dbReference type="PRINTS" id="PR00625">
    <property type="entry name" value="JDOMAIN"/>
</dbReference>
<dbReference type="SUPFAM" id="SSF48452">
    <property type="entry name" value="TPR-like"/>
    <property type="match status" value="1"/>
</dbReference>
<dbReference type="OrthoDB" id="9779889at2"/>
<keyword evidence="2" id="KW-0802">TPR repeat</keyword>
<evidence type="ECO:0000313" key="4">
    <source>
        <dbReference type="EMBL" id="SEM56350.1"/>
    </source>
</evidence>
<reference evidence="4 5" key="1">
    <citation type="submission" date="2016-10" db="EMBL/GenBank/DDBJ databases">
        <authorList>
            <person name="de Groot N.N."/>
        </authorList>
    </citation>
    <scope>NUCLEOTIDE SEQUENCE [LARGE SCALE GENOMIC DNA]</scope>
    <source>
        <strain evidence="4 5">CGMCC 1.5070</strain>
    </source>
</reference>
<gene>
    <name evidence="4" type="ORF">SAMN05216180_0596</name>
</gene>
<dbReference type="EMBL" id="FOCG01000001">
    <property type="protein sequence ID" value="SEM56350.1"/>
    <property type="molecule type" value="Genomic_DNA"/>
</dbReference>
<accession>A0A1H7ZD70</accession>
<dbReference type="SUPFAM" id="SSF46565">
    <property type="entry name" value="Chaperone J-domain"/>
    <property type="match status" value="1"/>
</dbReference>
<dbReference type="Proteomes" id="UP000199158">
    <property type="component" value="Unassembled WGS sequence"/>
</dbReference>
<keyword evidence="5" id="KW-1185">Reference proteome</keyword>
<dbReference type="PROSITE" id="PS50005">
    <property type="entry name" value="TPR"/>
    <property type="match status" value="1"/>
</dbReference>
<dbReference type="InterPro" id="IPR011990">
    <property type="entry name" value="TPR-like_helical_dom_sf"/>
</dbReference>
<proteinExistence type="predicted"/>
<dbReference type="Gene3D" id="1.25.40.10">
    <property type="entry name" value="Tetratricopeptide repeat domain"/>
    <property type="match status" value="1"/>
</dbReference>
<dbReference type="PROSITE" id="PS50076">
    <property type="entry name" value="DNAJ_2"/>
    <property type="match status" value="1"/>
</dbReference>
<dbReference type="InterPro" id="IPR001623">
    <property type="entry name" value="DnaJ_domain"/>
</dbReference>
<evidence type="ECO:0000256" key="1">
    <source>
        <dbReference type="ARBA" id="ARBA00022705"/>
    </source>
</evidence>
<dbReference type="RefSeq" id="WP_092751479.1">
    <property type="nucleotide sequence ID" value="NZ_FOCG01000001.1"/>
</dbReference>
<evidence type="ECO:0000256" key="2">
    <source>
        <dbReference type="PROSITE-ProRule" id="PRU00339"/>
    </source>
</evidence>
<dbReference type="GO" id="GO:0006260">
    <property type="term" value="P:DNA replication"/>
    <property type="evidence" value="ECO:0007669"/>
    <property type="project" value="UniProtKB-KW"/>
</dbReference>
<dbReference type="CDD" id="cd06257">
    <property type="entry name" value="DnaJ"/>
    <property type="match status" value="1"/>
</dbReference>
<dbReference type="PANTHER" id="PTHR24074">
    <property type="entry name" value="CO-CHAPERONE PROTEIN DJLA"/>
    <property type="match status" value="1"/>
</dbReference>
<feature type="domain" description="J" evidence="3">
    <location>
        <begin position="3"/>
        <end position="76"/>
    </location>
</feature>
<keyword evidence="1" id="KW-0235">DNA replication</keyword>
<name>A0A1H7ZD70_9FIRM</name>
<dbReference type="SMART" id="SM00271">
    <property type="entry name" value="DnaJ"/>
    <property type="match status" value="1"/>
</dbReference>
<organism evidence="4 5">
    <name type="scientific">Hydrogenoanaerobacterium saccharovorans</name>
    <dbReference type="NCBI Taxonomy" id="474960"/>
    <lineage>
        <taxon>Bacteria</taxon>
        <taxon>Bacillati</taxon>
        <taxon>Bacillota</taxon>
        <taxon>Clostridia</taxon>
        <taxon>Eubacteriales</taxon>
        <taxon>Oscillospiraceae</taxon>
        <taxon>Hydrogenoanaerobacterium</taxon>
    </lineage>
</organism>
<dbReference type="InterPro" id="IPR019734">
    <property type="entry name" value="TPR_rpt"/>
</dbReference>
<dbReference type="Gene3D" id="1.10.287.110">
    <property type="entry name" value="DnaJ domain"/>
    <property type="match status" value="1"/>
</dbReference>
<dbReference type="InterPro" id="IPR050817">
    <property type="entry name" value="DjlA_DnaK_co-chaperone"/>
</dbReference>
<evidence type="ECO:0000259" key="3">
    <source>
        <dbReference type="PROSITE" id="PS50076"/>
    </source>
</evidence>
<dbReference type="AlphaFoldDB" id="A0A1H7ZD70"/>
<dbReference type="InterPro" id="IPR036869">
    <property type="entry name" value="J_dom_sf"/>
</dbReference>
<feature type="repeat" description="TPR" evidence="2">
    <location>
        <begin position="113"/>
        <end position="146"/>
    </location>
</feature>
<evidence type="ECO:0000313" key="5">
    <source>
        <dbReference type="Proteomes" id="UP000199158"/>
    </source>
</evidence>
<protein>
    <submittedName>
        <fullName evidence="4">DnaJ domain-containing protein</fullName>
    </submittedName>
</protein>